<dbReference type="CDD" id="cd04301">
    <property type="entry name" value="NAT_SF"/>
    <property type="match status" value="1"/>
</dbReference>
<dbReference type="PROSITE" id="PS51186">
    <property type="entry name" value="GNAT"/>
    <property type="match status" value="1"/>
</dbReference>
<dbReference type="Proteomes" id="UP000700596">
    <property type="component" value="Unassembled WGS sequence"/>
</dbReference>
<dbReference type="GO" id="GO:0016747">
    <property type="term" value="F:acyltransferase activity, transferring groups other than amino-acyl groups"/>
    <property type="evidence" value="ECO:0007669"/>
    <property type="project" value="InterPro"/>
</dbReference>
<gene>
    <name evidence="2" type="ORF">B0J11DRAFT_618965</name>
</gene>
<sequence>MSSNKIHLLPKTHPDPAVWSRLVRCHKCFRLQSLQMSPESFSSSYQREATFSDVEWEARLQNPLASSFTAIKMPGNNVATDRVEELANAQWLGMAVLYGPLEPASSESDSSVAKLHFEIFALYVLPDARGSGIGKSLIDAAIAHGRLLGRGTGTKEVVIHISVTPGNTKVLKLYQGLGFIDAGVAKGGESGIRRLSITVDAM</sequence>
<dbReference type="AlphaFoldDB" id="A0A9P9D7Y8"/>
<organism evidence="2 3">
    <name type="scientific">Dendryphion nanum</name>
    <dbReference type="NCBI Taxonomy" id="256645"/>
    <lineage>
        <taxon>Eukaryota</taxon>
        <taxon>Fungi</taxon>
        <taxon>Dikarya</taxon>
        <taxon>Ascomycota</taxon>
        <taxon>Pezizomycotina</taxon>
        <taxon>Dothideomycetes</taxon>
        <taxon>Pleosporomycetidae</taxon>
        <taxon>Pleosporales</taxon>
        <taxon>Torulaceae</taxon>
        <taxon>Dendryphion</taxon>
    </lineage>
</organism>
<dbReference type="EMBL" id="JAGMWT010000017">
    <property type="protein sequence ID" value="KAH7114264.1"/>
    <property type="molecule type" value="Genomic_DNA"/>
</dbReference>
<evidence type="ECO:0000313" key="3">
    <source>
        <dbReference type="Proteomes" id="UP000700596"/>
    </source>
</evidence>
<feature type="domain" description="N-acetyltransferase" evidence="1">
    <location>
        <begin position="29"/>
        <end position="200"/>
    </location>
</feature>
<proteinExistence type="predicted"/>
<evidence type="ECO:0000313" key="2">
    <source>
        <dbReference type="EMBL" id="KAH7114264.1"/>
    </source>
</evidence>
<dbReference type="Gene3D" id="3.40.630.30">
    <property type="match status" value="1"/>
</dbReference>
<dbReference type="InterPro" id="IPR000182">
    <property type="entry name" value="GNAT_dom"/>
</dbReference>
<dbReference type="OrthoDB" id="41532at2759"/>
<reference evidence="2" key="1">
    <citation type="journal article" date="2021" name="Nat. Commun.">
        <title>Genetic determinants of endophytism in the Arabidopsis root mycobiome.</title>
        <authorList>
            <person name="Mesny F."/>
            <person name="Miyauchi S."/>
            <person name="Thiergart T."/>
            <person name="Pickel B."/>
            <person name="Atanasova L."/>
            <person name="Karlsson M."/>
            <person name="Huettel B."/>
            <person name="Barry K.W."/>
            <person name="Haridas S."/>
            <person name="Chen C."/>
            <person name="Bauer D."/>
            <person name="Andreopoulos W."/>
            <person name="Pangilinan J."/>
            <person name="LaButti K."/>
            <person name="Riley R."/>
            <person name="Lipzen A."/>
            <person name="Clum A."/>
            <person name="Drula E."/>
            <person name="Henrissat B."/>
            <person name="Kohler A."/>
            <person name="Grigoriev I.V."/>
            <person name="Martin F.M."/>
            <person name="Hacquard S."/>
        </authorList>
    </citation>
    <scope>NUCLEOTIDE SEQUENCE</scope>
    <source>
        <strain evidence="2">MPI-CAGE-CH-0243</strain>
    </source>
</reference>
<dbReference type="InterPro" id="IPR016181">
    <property type="entry name" value="Acyl_CoA_acyltransferase"/>
</dbReference>
<keyword evidence="3" id="KW-1185">Reference proteome</keyword>
<protein>
    <recommendedName>
        <fullName evidence="1">N-acetyltransferase domain-containing protein</fullName>
    </recommendedName>
</protein>
<dbReference type="Pfam" id="PF00583">
    <property type="entry name" value="Acetyltransf_1"/>
    <property type="match status" value="1"/>
</dbReference>
<name>A0A9P9D7Y8_9PLEO</name>
<dbReference type="SUPFAM" id="SSF55729">
    <property type="entry name" value="Acyl-CoA N-acyltransferases (Nat)"/>
    <property type="match status" value="1"/>
</dbReference>
<comment type="caution">
    <text evidence="2">The sequence shown here is derived from an EMBL/GenBank/DDBJ whole genome shotgun (WGS) entry which is preliminary data.</text>
</comment>
<accession>A0A9P9D7Y8</accession>
<evidence type="ECO:0000259" key="1">
    <source>
        <dbReference type="PROSITE" id="PS51186"/>
    </source>
</evidence>